<gene>
    <name evidence="4" type="ORF">HMPREF9004_1895</name>
</gene>
<dbReference type="InterPro" id="IPR029063">
    <property type="entry name" value="SAM-dependent_MTases_sf"/>
</dbReference>
<dbReference type="EMBL" id="AQHZ01000029">
    <property type="protein sequence ID" value="ENO17353.1"/>
    <property type="molecule type" value="Genomic_DNA"/>
</dbReference>
<accession>N6X860</accession>
<dbReference type="STRING" id="888050.HMPREF9004_1895"/>
<keyword evidence="2 4" id="KW-0808">Transferase</keyword>
<reference evidence="4 5" key="1">
    <citation type="submission" date="2013-03" db="EMBL/GenBank/DDBJ databases">
        <title>Reference genome for the Human Microbiome Project.</title>
        <authorList>
            <person name="Aqrawi P."/>
            <person name="Ayvaz T."/>
            <person name="Bess C."/>
            <person name="Blankenburg K."/>
            <person name="Coyle M."/>
            <person name="Deng J."/>
            <person name="Forbes L."/>
            <person name="Fowler G."/>
            <person name="Francisco L."/>
            <person name="Fu Q."/>
            <person name="Gibbs R."/>
            <person name="Gross S."/>
            <person name="Gubbala S."/>
            <person name="Hale W."/>
            <person name="Hemphill L."/>
            <person name="Highlander S."/>
            <person name="Hirani K."/>
            <person name="Jackson L."/>
            <person name="Jakkamsetti A."/>
            <person name="Javaid M."/>
            <person name="Jayaseelan J.C."/>
            <person name="Jiang H."/>
            <person name="Joshi V."/>
            <person name="Korchina V."/>
            <person name="Kovar C."/>
            <person name="Lara F."/>
            <person name="Lee S."/>
            <person name="Liu Y."/>
            <person name="Mata R."/>
            <person name="Mathew T."/>
            <person name="Munidasa M."/>
            <person name="Muzny D."/>
            <person name="Nazareth L."/>
            <person name="Ngo R."/>
            <person name="Nguyen L."/>
            <person name="Nguyen N."/>
            <person name="Okwuonu G."/>
            <person name="Ongeri F."/>
            <person name="Palculict T."/>
            <person name="Patil S."/>
            <person name="Petrosino J."/>
            <person name="Pham C."/>
            <person name="Pham P."/>
            <person name="Pu L.-L."/>
            <person name="Qin X."/>
            <person name="Qu J."/>
            <person name="Reid J."/>
            <person name="Ross M."/>
            <person name="Ruth R."/>
            <person name="Saada N."/>
            <person name="San Lucas F."/>
            <person name="Santibanez J."/>
            <person name="Shang Y."/>
            <person name="Simmons D."/>
            <person name="Song X.-Z."/>
            <person name="Tang L.-Y."/>
            <person name="Thornton R."/>
            <person name="Warren J."/>
            <person name="Weissenberger G."/>
            <person name="Wilczek-Boney K."/>
            <person name="Worley K."/>
            <person name="Youmans B."/>
            <person name="Zhang J."/>
            <person name="Zhang L."/>
            <person name="Zhao Z."/>
            <person name="Zhou C."/>
            <person name="Zhu D."/>
            <person name="Zhu Y."/>
        </authorList>
    </citation>
    <scope>NUCLEOTIDE SEQUENCE [LARGE SCALE GENOMIC DNA]</scope>
    <source>
        <strain evidence="4 5">F0333</strain>
    </source>
</reference>
<evidence type="ECO:0000313" key="5">
    <source>
        <dbReference type="Proteomes" id="UP000013015"/>
    </source>
</evidence>
<dbReference type="eggNOG" id="COG4122">
    <property type="taxonomic scope" value="Bacteria"/>
</dbReference>
<evidence type="ECO:0000256" key="2">
    <source>
        <dbReference type="ARBA" id="ARBA00022679"/>
    </source>
</evidence>
<dbReference type="AlphaFoldDB" id="N6X860"/>
<name>N6X860_9ACTO</name>
<keyword evidence="1 4" id="KW-0489">Methyltransferase</keyword>
<keyword evidence="5" id="KW-1185">Reference proteome</keyword>
<organism evidence="4 5">
    <name type="scientific">Schaalia cardiffensis F0333</name>
    <dbReference type="NCBI Taxonomy" id="888050"/>
    <lineage>
        <taxon>Bacteria</taxon>
        <taxon>Bacillati</taxon>
        <taxon>Actinomycetota</taxon>
        <taxon>Actinomycetes</taxon>
        <taxon>Actinomycetales</taxon>
        <taxon>Actinomycetaceae</taxon>
        <taxon>Schaalia</taxon>
    </lineage>
</organism>
<sequence length="210" mass="22378">MMADKADAWMFAEDYVPESEIVVEARTAAVELGADPVSPGTGAALRMLAAVAGARTVLEVGTGAGVSGLWLLDGMPADGVLTSIDSEAEFHQQARRVFAAAGVLTQRTRLIAGRALDVLPRMAARGYDMMVLDADIAETPEYLDHAVRILRPGGVIAFVHALWHDQVADPARRDGETVVCREVVRFFADSPDFIPAILPVGDGLVVAVKR</sequence>
<dbReference type="PATRIC" id="fig|888050.3.peg.1814"/>
<dbReference type="PANTHER" id="PTHR10509:SF85">
    <property type="entry name" value="O-METHYLTRANSFERASE RV1220C-RELATED"/>
    <property type="match status" value="1"/>
</dbReference>
<dbReference type="PANTHER" id="PTHR10509">
    <property type="entry name" value="O-METHYLTRANSFERASE-RELATED"/>
    <property type="match status" value="1"/>
</dbReference>
<dbReference type="Proteomes" id="UP000013015">
    <property type="component" value="Unassembled WGS sequence"/>
</dbReference>
<dbReference type="HOGENOM" id="CLU_067676_2_0_11"/>
<dbReference type="GO" id="GO:0008757">
    <property type="term" value="F:S-adenosylmethionine-dependent methyltransferase activity"/>
    <property type="evidence" value="ECO:0007669"/>
    <property type="project" value="TreeGrafter"/>
</dbReference>
<keyword evidence="3" id="KW-0949">S-adenosyl-L-methionine</keyword>
<dbReference type="InterPro" id="IPR002935">
    <property type="entry name" value="SAM_O-MeTrfase"/>
</dbReference>
<dbReference type="GO" id="GO:0008171">
    <property type="term" value="F:O-methyltransferase activity"/>
    <property type="evidence" value="ECO:0007669"/>
    <property type="project" value="InterPro"/>
</dbReference>
<dbReference type="InterPro" id="IPR050362">
    <property type="entry name" value="Cation-dep_OMT"/>
</dbReference>
<dbReference type="Pfam" id="PF01596">
    <property type="entry name" value="Methyltransf_3"/>
    <property type="match status" value="1"/>
</dbReference>
<evidence type="ECO:0000256" key="1">
    <source>
        <dbReference type="ARBA" id="ARBA00022603"/>
    </source>
</evidence>
<evidence type="ECO:0000256" key="3">
    <source>
        <dbReference type="ARBA" id="ARBA00022691"/>
    </source>
</evidence>
<dbReference type="PROSITE" id="PS51682">
    <property type="entry name" value="SAM_OMT_I"/>
    <property type="match status" value="1"/>
</dbReference>
<dbReference type="CDD" id="cd02440">
    <property type="entry name" value="AdoMet_MTases"/>
    <property type="match status" value="1"/>
</dbReference>
<comment type="caution">
    <text evidence="4">The sequence shown here is derived from an EMBL/GenBank/DDBJ whole genome shotgun (WGS) entry which is preliminary data.</text>
</comment>
<dbReference type="GO" id="GO:0032259">
    <property type="term" value="P:methylation"/>
    <property type="evidence" value="ECO:0007669"/>
    <property type="project" value="UniProtKB-KW"/>
</dbReference>
<dbReference type="Gene3D" id="3.40.50.150">
    <property type="entry name" value="Vaccinia Virus protein VP39"/>
    <property type="match status" value="1"/>
</dbReference>
<dbReference type="SUPFAM" id="SSF53335">
    <property type="entry name" value="S-adenosyl-L-methionine-dependent methyltransferases"/>
    <property type="match status" value="1"/>
</dbReference>
<evidence type="ECO:0000313" key="4">
    <source>
        <dbReference type="EMBL" id="ENO17353.1"/>
    </source>
</evidence>
<proteinExistence type="predicted"/>
<protein>
    <submittedName>
        <fullName evidence="4">O-methyltransferase</fullName>
    </submittedName>
</protein>